<evidence type="ECO:0000313" key="3">
    <source>
        <dbReference type="Proteomes" id="UP000472755"/>
    </source>
</evidence>
<comment type="caution">
    <text evidence="2">The sequence shown here is derived from an EMBL/GenBank/DDBJ whole genome shotgun (WGS) entry which is preliminary data.</text>
</comment>
<dbReference type="InterPro" id="IPR038071">
    <property type="entry name" value="UROD/MetE-like_sf"/>
</dbReference>
<dbReference type="SUPFAM" id="SSF51726">
    <property type="entry name" value="UROD/MetE-like"/>
    <property type="match status" value="1"/>
</dbReference>
<organism evidence="2 3">
    <name type="scientific">Ruthenibacterium lactatiformans</name>
    <dbReference type="NCBI Taxonomy" id="1550024"/>
    <lineage>
        <taxon>Bacteria</taxon>
        <taxon>Bacillati</taxon>
        <taxon>Bacillota</taxon>
        <taxon>Clostridia</taxon>
        <taxon>Eubacteriales</taxon>
        <taxon>Oscillospiraceae</taxon>
        <taxon>Ruthenibacterium</taxon>
    </lineage>
</organism>
<dbReference type="Gene3D" id="3.20.20.210">
    <property type="match status" value="1"/>
</dbReference>
<protein>
    <recommendedName>
        <fullName evidence="1">Uroporphyrinogen decarboxylase (URO-D) domain-containing protein</fullName>
    </recommendedName>
</protein>
<dbReference type="EMBL" id="WMZU01000028">
    <property type="protein sequence ID" value="MTS28472.1"/>
    <property type="molecule type" value="Genomic_DNA"/>
</dbReference>
<evidence type="ECO:0000313" key="2">
    <source>
        <dbReference type="EMBL" id="MTS28472.1"/>
    </source>
</evidence>
<dbReference type="RefSeq" id="WP_155202196.1">
    <property type="nucleotide sequence ID" value="NZ_WMZN01000069.1"/>
</dbReference>
<name>A0A6L6LUF1_9FIRM</name>
<dbReference type="PANTHER" id="PTHR47099:SF1">
    <property type="entry name" value="METHYLCOBAMIDE:COM METHYLTRANSFERASE MTBA"/>
    <property type="match status" value="1"/>
</dbReference>
<dbReference type="GO" id="GO:0006779">
    <property type="term" value="P:porphyrin-containing compound biosynthetic process"/>
    <property type="evidence" value="ECO:0007669"/>
    <property type="project" value="InterPro"/>
</dbReference>
<evidence type="ECO:0000259" key="1">
    <source>
        <dbReference type="Pfam" id="PF01208"/>
    </source>
</evidence>
<proteinExistence type="predicted"/>
<gene>
    <name evidence="2" type="ORF">GMD59_14425</name>
</gene>
<dbReference type="AlphaFoldDB" id="A0A6L6LUF1"/>
<accession>A0A6L6LUF1</accession>
<dbReference type="GO" id="GO:0004853">
    <property type="term" value="F:uroporphyrinogen decarboxylase activity"/>
    <property type="evidence" value="ECO:0007669"/>
    <property type="project" value="InterPro"/>
</dbReference>
<sequence length="350" mass="39940">MTHRENFIAAMHRQPCERVPFQFSFCDSLKQELMRRHGTDDIVQYFDMPIQYVSLPEFPTEPIYTSYHEHPEELSFIDEWGVGHKRGSTAHFTHFFSPMADFTTPEEVEAYPFPDMLSENRWKVVREQVEKTHKEGRAAAFFAVQVFEPAWYLRGLDNMLMDFLTDEDMAKVCMDKMCRIQCQIARQAAKSGVDMIIFGDDVGSQRALMMKLETWRQWVKPATAATIAAAKEISQDVLAMYHSDGVIDDIIPELIEIGVDVLNPVQPECMDPVRIKQNYGDRLSFLGTVGTQTVMPFGTPEQVRDTVRHMIETVGANGGLTIAPTHMLEPEVPWANIEAFVQAVQDFGGY</sequence>
<reference evidence="2 3" key="1">
    <citation type="journal article" date="2019" name="Nat. Med.">
        <title>A library of human gut bacterial isolates paired with longitudinal multiomics data enables mechanistic microbiome research.</title>
        <authorList>
            <person name="Poyet M."/>
            <person name="Groussin M."/>
            <person name="Gibbons S.M."/>
            <person name="Avila-Pacheco J."/>
            <person name="Jiang X."/>
            <person name="Kearney S.M."/>
            <person name="Perrotta A.R."/>
            <person name="Berdy B."/>
            <person name="Zhao S."/>
            <person name="Lieberman T.D."/>
            <person name="Swanson P.K."/>
            <person name="Smith M."/>
            <person name="Roesemann S."/>
            <person name="Alexander J.E."/>
            <person name="Rich S.A."/>
            <person name="Livny J."/>
            <person name="Vlamakis H."/>
            <person name="Clish C."/>
            <person name="Bullock K."/>
            <person name="Deik A."/>
            <person name="Scott J."/>
            <person name="Pierce K.A."/>
            <person name="Xavier R.J."/>
            <person name="Alm E.J."/>
        </authorList>
    </citation>
    <scope>NUCLEOTIDE SEQUENCE [LARGE SCALE GENOMIC DNA]</scope>
    <source>
        <strain evidence="2 3">BIOML-A4</strain>
    </source>
</reference>
<dbReference type="Pfam" id="PF01208">
    <property type="entry name" value="URO-D"/>
    <property type="match status" value="1"/>
</dbReference>
<dbReference type="Proteomes" id="UP000472755">
    <property type="component" value="Unassembled WGS sequence"/>
</dbReference>
<dbReference type="PANTHER" id="PTHR47099">
    <property type="entry name" value="METHYLCOBAMIDE:COM METHYLTRANSFERASE MTBA"/>
    <property type="match status" value="1"/>
</dbReference>
<dbReference type="InterPro" id="IPR000257">
    <property type="entry name" value="Uroporphyrinogen_deCOase"/>
</dbReference>
<feature type="domain" description="Uroporphyrinogen decarboxylase (URO-D)" evidence="1">
    <location>
        <begin position="102"/>
        <end position="346"/>
    </location>
</feature>
<dbReference type="InterPro" id="IPR052024">
    <property type="entry name" value="Methanogen_methyltrans"/>
</dbReference>